<evidence type="ECO:0000313" key="7">
    <source>
        <dbReference type="EMBL" id="NIJ09823.1"/>
    </source>
</evidence>
<keyword evidence="4" id="KW-0233">DNA recombination</keyword>
<evidence type="ECO:0000313" key="8">
    <source>
        <dbReference type="Proteomes" id="UP000545493"/>
    </source>
</evidence>
<dbReference type="InterPro" id="IPR009057">
    <property type="entry name" value="Homeodomain-like_sf"/>
</dbReference>
<keyword evidence="3" id="KW-0238">DNA-binding</keyword>
<evidence type="ECO:0000256" key="4">
    <source>
        <dbReference type="ARBA" id="ARBA00023172"/>
    </source>
</evidence>
<dbReference type="SUPFAM" id="SSF46689">
    <property type="entry name" value="Homeodomain-like"/>
    <property type="match status" value="1"/>
</dbReference>
<gene>
    <name evidence="6" type="ORF">FHU38_000088</name>
    <name evidence="7" type="ORF">FHU38_000167</name>
</gene>
<sequence length="141" mass="16106">MEDWAEIRRLYRAEGVPIKEIARRLGVARNTVRAALRSDGPPKYQRARRGSVADAYEPQIRALLREWPRMPTPVISQRIGWPYSEGPLKKLLARIRPEYVGIDPVDRVTYQPGELAQCDLLIREPATGHVVWNDGLLLVDP</sequence>
<dbReference type="GO" id="GO:0032196">
    <property type="term" value="P:transposition"/>
    <property type="evidence" value="ECO:0007669"/>
    <property type="project" value="UniProtKB-KW"/>
</dbReference>
<evidence type="ECO:0000256" key="1">
    <source>
        <dbReference type="ARBA" id="ARBA00009277"/>
    </source>
</evidence>
<evidence type="ECO:0000313" key="6">
    <source>
        <dbReference type="EMBL" id="NIJ09744.1"/>
    </source>
</evidence>
<name>A0A7X5ULE3_9PSEU</name>
<dbReference type="EMBL" id="JAAOYM010000001">
    <property type="protein sequence ID" value="NIJ09823.1"/>
    <property type="molecule type" value="Genomic_DNA"/>
</dbReference>
<feature type="domain" description="HTH IS21-type" evidence="5">
    <location>
        <begin position="3"/>
        <end position="64"/>
    </location>
</feature>
<organism evidence="7 8">
    <name type="scientific">Saccharomonospora amisosensis</name>
    <dbReference type="NCBI Taxonomy" id="1128677"/>
    <lineage>
        <taxon>Bacteria</taxon>
        <taxon>Bacillati</taxon>
        <taxon>Actinomycetota</taxon>
        <taxon>Actinomycetes</taxon>
        <taxon>Pseudonocardiales</taxon>
        <taxon>Pseudonocardiaceae</taxon>
        <taxon>Saccharomonospora</taxon>
    </lineage>
</organism>
<dbReference type="PROSITE" id="PS50531">
    <property type="entry name" value="HTH_IS21"/>
    <property type="match status" value="1"/>
</dbReference>
<dbReference type="Pfam" id="PF02796">
    <property type="entry name" value="HTH_7"/>
    <property type="match status" value="1"/>
</dbReference>
<dbReference type="AlphaFoldDB" id="A0A7X5ULE3"/>
<keyword evidence="2" id="KW-0815">Transposition</keyword>
<reference evidence="7 8" key="1">
    <citation type="submission" date="2020-03" db="EMBL/GenBank/DDBJ databases">
        <title>Sequencing the genomes of 1000 actinobacteria strains.</title>
        <authorList>
            <person name="Klenk H.-P."/>
        </authorList>
    </citation>
    <scope>NUCLEOTIDE SEQUENCE [LARGE SCALE GENOMIC DNA]</scope>
    <source>
        <strain evidence="7 8">DSM 45685</strain>
    </source>
</reference>
<keyword evidence="8" id="KW-1185">Reference proteome</keyword>
<protein>
    <submittedName>
        <fullName evidence="7">Transcriptional regulator with XRE-family HTH domain</fullName>
    </submittedName>
</protein>
<dbReference type="InterPro" id="IPR017894">
    <property type="entry name" value="HTH_IS21_transposase_type"/>
</dbReference>
<accession>A0A7X5ULE3</accession>
<evidence type="ECO:0000256" key="2">
    <source>
        <dbReference type="ARBA" id="ARBA00022578"/>
    </source>
</evidence>
<evidence type="ECO:0000256" key="3">
    <source>
        <dbReference type="ARBA" id="ARBA00023125"/>
    </source>
</evidence>
<dbReference type="GO" id="GO:0003677">
    <property type="term" value="F:DNA binding"/>
    <property type="evidence" value="ECO:0007669"/>
    <property type="project" value="UniProtKB-KW"/>
</dbReference>
<dbReference type="Gene3D" id="1.10.10.60">
    <property type="entry name" value="Homeodomain-like"/>
    <property type="match status" value="1"/>
</dbReference>
<dbReference type="PANTHER" id="PTHR35004:SF8">
    <property type="entry name" value="TRANSPOSASE RV3428C-RELATED"/>
    <property type="match status" value="1"/>
</dbReference>
<dbReference type="Proteomes" id="UP000545493">
    <property type="component" value="Unassembled WGS sequence"/>
</dbReference>
<dbReference type="EMBL" id="JAAOYM010000001">
    <property type="protein sequence ID" value="NIJ09744.1"/>
    <property type="molecule type" value="Genomic_DNA"/>
</dbReference>
<comment type="similarity">
    <text evidence="1">Belongs to the transposase IS21/IS408/IS1162 family.</text>
</comment>
<dbReference type="GO" id="GO:0000150">
    <property type="term" value="F:DNA strand exchange activity"/>
    <property type="evidence" value="ECO:0007669"/>
    <property type="project" value="InterPro"/>
</dbReference>
<proteinExistence type="inferred from homology"/>
<comment type="caution">
    <text evidence="7">The sequence shown here is derived from an EMBL/GenBank/DDBJ whole genome shotgun (WGS) entry which is preliminary data.</text>
</comment>
<dbReference type="InterPro" id="IPR006120">
    <property type="entry name" value="Resolvase_HTH_dom"/>
</dbReference>
<dbReference type="PANTHER" id="PTHR35004">
    <property type="entry name" value="TRANSPOSASE RV3428C-RELATED"/>
    <property type="match status" value="1"/>
</dbReference>
<evidence type="ECO:0000259" key="5">
    <source>
        <dbReference type="PROSITE" id="PS50531"/>
    </source>
</evidence>